<evidence type="ECO:0000313" key="2">
    <source>
        <dbReference type="EMBL" id="POS72218.1"/>
    </source>
</evidence>
<dbReference type="STRING" id="158607.A0A2P5HPQ0"/>
<comment type="caution">
    <text evidence="2">The sequence shown here is derived from an EMBL/GenBank/DDBJ whole genome shotgun (WGS) entry which is preliminary data.</text>
</comment>
<dbReference type="Proteomes" id="UP000094444">
    <property type="component" value="Unassembled WGS sequence"/>
</dbReference>
<keyword evidence="3" id="KW-1185">Reference proteome</keyword>
<reference evidence="2" key="1">
    <citation type="submission" date="2017-09" db="EMBL/GenBank/DDBJ databases">
        <title>Polyketide synthases of a Diaporthe helianthi virulent isolate.</title>
        <authorList>
            <person name="Baroncelli R."/>
        </authorList>
    </citation>
    <scope>NUCLEOTIDE SEQUENCE [LARGE SCALE GENOMIC DNA]</scope>
    <source>
        <strain evidence="2">7/96</strain>
    </source>
</reference>
<feature type="compositionally biased region" description="Basic residues" evidence="1">
    <location>
        <begin position="799"/>
        <end position="813"/>
    </location>
</feature>
<evidence type="ECO:0000256" key="1">
    <source>
        <dbReference type="SAM" id="MobiDB-lite"/>
    </source>
</evidence>
<dbReference type="OrthoDB" id="2019572at2759"/>
<dbReference type="AlphaFoldDB" id="A0A2P5HPQ0"/>
<feature type="compositionally biased region" description="Low complexity" evidence="1">
    <location>
        <begin position="581"/>
        <end position="604"/>
    </location>
</feature>
<dbReference type="InParanoid" id="A0A2P5HPQ0"/>
<name>A0A2P5HPQ0_DIAHE</name>
<feature type="region of interest" description="Disordered" evidence="1">
    <location>
        <begin position="725"/>
        <end position="813"/>
    </location>
</feature>
<accession>A0A2P5HPQ0</accession>
<evidence type="ECO:0000313" key="3">
    <source>
        <dbReference type="Proteomes" id="UP000094444"/>
    </source>
</evidence>
<sequence>MLLPSAHFSRPLAIAVLVCLAFLCLVYSRERLHRQGPRIYSSLALAQPPGEVVFVTKRTWESERGHFAMGTPEESAQNEGELAEIVTETVVLTGDSDERLGIPGLGNPLPPLGASSVVGASAAAAPLPGLPTPPIASADLFSSVVSILAGAPTVAPASPGETSGALGGLLSVLSQVNNPLSAATTVTGLPTVPSGSAGLVPAVDILGGVAAALDHVLGSSSDGGSLGGGLLGQLSANIIAPFASIAADPVSVLANPSAALDDLQGQVSSFLGCLPSAVAVGVQIASNVGGQIADALDATTEVLESVPDVAAGVADQVGLLLYAAPDLATGLPAAALSAVNQLGSILDADLDLVGDPTGTLSALRKDLSSAVNARPEVTSLAAAVGAHVLDVLPPVLQGPVQGVLSSLQSDVSGPLCQVSDVVGGTAIIFNVPCGSVNPVTSDLGAMTPATAPATASATITVGATSPFSPTSASGSRPPLTSILSSLVSSLTSAGITDTNGVDPAMVPALSGLSSLFSQISGLSLDATATPLTLPSPPTVPPLPSTSSDQVAKTTIYHVQTITALITSTEVHVSTVTRFAAGPSSGDLDGSSPASSPANAGLAPSVPGTDIEGPCPGRGYTCDDCLGGWFCPPVQTPAWPAPCGYGWPCYQCESGWFCVPPKDTAAPTLSANAPASSVVLPTPQPATKRYQYAGCYADDSTRVLSKAEALDVLGGMTNEACIESSQRRGFSLTGTGDEPPTATGEELGPNSSDFALGLGDSMPGNKSTMAHSHRGNTDERRTERGGKESLDPVPRMAMSTKKRGRDSRGKARWS</sequence>
<proteinExistence type="predicted"/>
<dbReference type="EMBL" id="MAVT02001055">
    <property type="protein sequence ID" value="POS72218.1"/>
    <property type="molecule type" value="Genomic_DNA"/>
</dbReference>
<feature type="region of interest" description="Disordered" evidence="1">
    <location>
        <begin position="581"/>
        <end position="607"/>
    </location>
</feature>
<organism evidence="2 3">
    <name type="scientific">Diaporthe helianthi</name>
    <dbReference type="NCBI Taxonomy" id="158607"/>
    <lineage>
        <taxon>Eukaryota</taxon>
        <taxon>Fungi</taxon>
        <taxon>Dikarya</taxon>
        <taxon>Ascomycota</taxon>
        <taxon>Pezizomycotina</taxon>
        <taxon>Sordariomycetes</taxon>
        <taxon>Sordariomycetidae</taxon>
        <taxon>Diaporthales</taxon>
        <taxon>Diaporthaceae</taxon>
        <taxon>Diaporthe</taxon>
    </lineage>
</organism>
<protein>
    <submittedName>
        <fullName evidence="2">Uncharacterized protein</fullName>
    </submittedName>
</protein>
<feature type="compositionally biased region" description="Basic and acidic residues" evidence="1">
    <location>
        <begin position="774"/>
        <end position="789"/>
    </location>
</feature>
<gene>
    <name evidence="2" type="ORF">DHEL01_v209386</name>
</gene>